<dbReference type="PROSITE" id="PS50404">
    <property type="entry name" value="GST_NTER"/>
    <property type="match status" value="1"/>
</dbReference>
<dbReference type="RefSeq" id="WP_265683860.1">
    <property type="nucleotide sequence ID" value="NZ_CP120863.1"/>
</dbReference>
<dbReference type="PROSITE" id="PS50405">
    <property type="entry name" value="GST_CTER"/>
    <property type="match status" value="1"/>
</dbReference>
<dbReference type="PANTHER" id="PTHR43969:SF9">
    <property type="entry name" value="GLUTATHIONE S TRANSFERASE D10, ISOFORM A-RELATED"/>
    <property type="match status" value="1"/>
</dbReference>
<feature type="domain" description="GST N-terminal" evidence="2">
    <location>
        <begin position="1"/>
        <end position="80"/>
    </location>
</feature>
<accession>A0ABY8FBA1</accession>
<dbReference type="PANTHER" id="PTHR43969">
    <property type="entry name" value="GLUTATHIONE S TRANSFERASE D10, ISOFORM A-RELATED"/>
    <property type="match status" value="1"/>
</dbReference>
<dbReference type="Proteomes" id="UP001209803">
    <property type="component" value="Chromosome"/>
</dbReference>
<dbReference type="InterPro" id="IPR036249">
    <property type="entry name" value="Thioredoxin-like_sf"/>
</dbReference>
<evidence type="ECO:0000313" key="5">
    <source>
        <dbReference type="Proteomes" id="UP001209803"/>
    </source>
</evidence>
<dbReference type="EMBL" id="CP120863">
    <property type="protein sequence ID" value="WFE91442.1"/>
    <property type="molecule type" value="Genomic_DNA"/>
</dbReference>
<dbReference type="Pfam" id="PF13410">
    <property type="entry name" value="GST_C_2"/>
    <property type="match status" value="1"/>
</dbReference>
<dbReference type="InterPro" id="IPR036282">
    <property type="entry name" value="Glutathione-S-Trfase_C_sf"/>
</dbReference>
<dbReference type="InterPro" id="IPR004045">
    <property type="entry name" value="Glutathione_S-Trfase_N"/>
</dbReference>
<evidence type="ECO:0000259" key="2">
    <source>
        <dbReference type="PROSITE" id="PS50404"/>
    </source>
</evidence>
<dbReference type="SUPFAM" id="SSF47616">
    <property type="entry name" value="GST C-terminal domain-like"/>
    <property type="match status" value="1"/>
</dbReference>
<reference evidence="4 5" key="1">
    <citation type="submission" date="2023-03" db="EMBL/GenBank/DDBJ databases">
        <title>Roseibium porphyridii sp. nov. and Roseibium rhodosorbium sp. nov. isolated from marine algae, Porphyridium cruentum and Rhodosorus marinus, respectively.</title>
        <authorList>
            <person name="Lee M.W."/>
            <person name="Choi B.J."/>
            <person name="Lee J.K."/>
            <person name="Choi D.G."/>
            <person name="Baek J.H."/>
            <person name="Bayburt H."/>
            <person name="Kim J.M."/>
            <person name="Han D.M."/>
            <person name="Kim K.H."/>
            <person name="Jeon C.O."/>
        </authorList>
    </citation>
    <scope>NUCLEOTIDE SEQUENCE [LARGE SCALE GENOMIC DNA]</scope>
    <source>
        <strain evidence="4 5">KMA01</strain>
    </source>
</reference>
<proteinExistence type="predicted"/>
<evidence type="ECO:0000256" key="1">
    <source>
        <dbReference type="ARBA" id="ARBA00011738"/>
    </source>
</evidence>
<gene>
    <name evidence="4" type="ORF">K1718_08805</name>
</gene>
<keyword evidence="5" id="KW-1185">Reference proteome</keyword>
<name>A0ABY8FBA1_9HYPH</name>
<dbReference type="Gene3D" id="3.40.30.10">
    <property type="entry name" value="Glutaredoxin"/>
    <property type="match status" value="1"/>
</dbReference>
<organism evidence="4 5">
    <name type="scientific">Roseibium porphyridii</name>
    <dbReference type="NCBI Taxonomy" id="2866279"/>
    <lineage>
        <taxon>Bacteria</taxon>
        <taxon>Pseudomonadati</taxon>
        <taxon>Pseudomonadota</taxon>
        <taxon>Alphaproteobacteria</taxon>
        <taxon>Hyphomicrobiales</taxon>
        <taxon>Stappiaceae</taxon>
        <taxon>Roseibium</taxon>
    </lineage>
</organism>
<sequence length="215" mass="23346">MKLRSSPPSPFGRKVKLAAALLGLKDKIQMEDANTADPSDSLRSQNPLGKIPALILDNGDVLYDSAVIVEYLDHLAGGGKLLPQGDTRFTVLRDQTLADGIMDAALLRVYEKRFKDPKYRDPAWDAYQGAKVERGLAHFETKTPPAPSSANHVTVADLTLACALGYLDMRFNGDWRSSCPNLVAWLSAFEKAVPAFADTKQPASPVPDNAPALLQ</sequence>
<evidence type="ECO:0000259" key="3">
    <source>
        <dbReference type="PROSITE" id="PS50405"/>
    </source>
</evidence>
<protein>
    <submittedName>
        <fullName evidence="4">Glutathione S-transferase family protein</fullName>
    </submittedName>
</protein>
<evidence type="ECO:0000313" key="4">
    <source>
        <dbReference type="EMBL" id="WFE91442.1"/>
    </source>
</evidence>
<dbReference type="Gene3D" id="1.20.1050.10">
    <property type="match status" value="1"/>
</dbReference>
<dbReference type="CDD" id="cd03205">
    <property type="entry name" value="GST_C_6"/>
    <property type="match status" value="1"/>
</dbReference>
<comment type="subunit">
    <text evidence="1">Homodimer.</text>
</comment>
<feature type="domain" description="GST C-terminal" evidence="3">
    <location>
        <begin position="84"/>
        <end position="206"/>
    </location>
</feature>
<dbReference type="InterPro" id="IPR010987">
    <property type="entry name" value="Glutathione-S-Trfase_C-like"/>
</dbReference>
<dbReference type="SUPFAM" id="SSF52833">
    <property type="entry name" value="Thioredoxin-like"/>
    <property type="match status" value="1"/>
</dbReference>
<dbReference type="Pfam" id="PF13409">
    <property type="entry name" value="GST_N_2"/>
    <property type="match status" value="1"/>
</dbReference>